<evidence type="ECO:0000256" key="1">
    <source>
        <dbReference type="ARBA" id="ARBA00001974"/>
    </source>
</evidence>
<comment type="catalytic activity">
    <reaction evidence="14 17">
        <text>2 Fe(III)-[cytochrome b5] + NADH = 2 Fe(II)-[cytochrome b5] + NAD(+) + H(+)</text>
        <dbReference type="Rhea" id="RHEA:46680"/>
        <dbReference type="Rhea" id="RHEA-COMP:10438"/>
        <dbReference type="Rhea" id="RHEA-COMP:10439"/>
        <dbReference type="ChEBI" id="CHEBI:15378"/>
        <dbReference type="ChEBI" id="CHEBI:29033"/>
        <dbReference type="ChEBI" id="CHEBI:29034"/>
        <dbReference type="ChEBI" id="CHEBI:57540"/>
        <dbReference type="ChEBI" id="CHEBI:57945"/>
        <dbReference type="EC" id="1.6.2.2"/>
    </reaction>
</comment>
<evidence type="ECO:0000256" key="6">
    <source>
        <dbReference type="ARBA" id="ARBA00022692"/>
    </source>
</evidence>
<sequence>MSIFGFDPAVIISLCLGMGLSIGSIILFNYLSSEKASKTALDGTNWAQYPLIKRVDISSNTAVYRFGLPSPTAVLGLPIGQHIQIQATINDKVVTRSYTPTSSDDDQGFFELLIKVYEKGNISKHIDGLKIGDSIKVKGPKGQFVYDKNLASHLSMIAGGTGITPHLQIIRAALKDETDKTTISLIYANVTEEDILLKKELDELAANSQGRFTVYYVLNNPPPGWTGGVGFITKEQIDQRLGKALEDESSKVLLCGPPPMLTAMKVHLSELGYPAPKVISKLPDKVFCF</sequence>
<protein>
    <recommendedName>
        <fullName evidence="17">NADH-cytochrome b5 reductase</fullName>
        <ecNumber evidence="17">1.6.2.2</ecNumber>
    </recommendedName>
</protein>
<evidence type="ECO:0000256" key="16">
    <source>
        <dbReference type="PIRSR" id="PIRSR601834-1"/>
    </source>
</evidence>
<proteinExistence type="inferred from homology"/>
<dbReference type="Pfam" id="PF00175">
    <property type="entry name" value="NAD_binding_1"/>
    <property type="match status" value="1"/>
</dbReference>
<keyword evidence="11 17" id="KW-0520">NAD</keyword>
<feature type="domain" description="FAD-binding FR-type" evidence="19">
    <location>
        <begin position="44"/>
        <end position="147"/>
    </location>
</feature>
<evidence type="ECO:0000256" key="15">
    <source>
        <dbReference type="ARBA" id="ARBA00049138"/>
    </source>
</evidence>
<keyword evidence="6 18" id="KW-0812">Transmembrane</keyword>
<feature type="binding site" evidence="16">
    <location>
        <position position="123"/>
    </location>
    <ligand>
        <name>FAD</name>
        <dbReference type="ChEBI" id="CHEBI:57692"/>
    </ligand>
</feature>
<feature type="binding site" evidence="16">
    <location>
        <position position="164"/>
    </location>
    <ligand>
        <name>FAD</name>
        <dbReference type="ChEBI" id="CHEBI:57692"/>
    </ligand>
</feature>
<evidence type="ECO:0000256" key="12">
    <source>
        <dbReference type="ARBA" id="ARBA00023128"/>
    </source>
</evidence>
<dbReference type="InterPro" id="IPR001433">
    <property type="entry name" value="OxRdtase_FAD/NAD-bd"/>
</dbReference>
<evidence type="ECO:0000259" key="19">
    <source>
        <dbReference type="PROSITE" id="PS51384"/>
    </source>
</evidence>
<organism evidence="20">
    <name type="scientific">Phaffia rhodozyma</name>
    <name type="common">Yeast</name>
    <name type="synonym">Xanthophyllomyces dendrorhous</name>
    <dbReference type="NCBI Taxonomy" id="264483"/>
    <lineage>
        <taxon>Eukaryota</taxon>
        <taxon>Fungi</taxon>
        <taxon>Dikarya</taxon>
        <taxon>Basidiomycota</taxon>
        <taxon>Agaricomycotina</taxon>
        <taxon>Tremellomycetes</taxon>
        <taxon>Cystofilobasidiales</taxon>
        <taxon>Mrakiaceae</taxon>
        <taxon>Phaffia</taxon>
    </lineage>
</organism>
<dbReference type="PRINTS" id="PR00406">
    <property type="entry name" value="CYTB5RDTASE"/>
</dbReference>
<dbReference type="PRINTS" id="PR00371">
    <property type="entry name" value="FPNCR"/>
</dbReference>
<evidence type="ECO:0000256" key="3">
    <source>
        <dbReference type="ARBA" id="ARBA00005156"/>
    </source>
</evidence>
<comment type="pathway">
    <text evidence="3">Protein modification; peptidyl-diphthamide biosynthesis.</text>
</comment>
<evidence type="ECO:0000256" key="4">
    <source>
        <dbReference type="ARBA" id="ARBA00006105"/>
    </source>
</evidence>
<dbReference type="InterPro" id="IPR001709">
    <property type="entry name" value="Flavoprot_Pyr_Nucl_cyt_Rdtase"/>
</dbReference>
<dbReference type="GO" id="GO:0090524">
    <property type="term" value="F:cytochrome-b5 reductase activity, acting on NADH"/>
    <property type="evidence" value="ECO:0007669"/>
    <property type="project" value="UniProtKB-EC"/>
</dbReference>
<feature type="binding site" evidence="16">
    <location>
        <position position="98"/>
    </location>
    <ligand>
        <name>FAD</name>
        <dbReference type="ChEBI" id="CHEBI:57692"/>
    </ligand>
</feature>
<dbReference type="FunFam" id="3.40.50.80:FF:000019">
    <property type="entry name" value="NADH-cytochrome b5 reductase"/>
    <property type="match status" value="1"/>
</dbReference>
<dbReference type="GO" id="GO:0005741">
    <property type="term" value="C:mitochondrial outer membrane"/>
    <property type="evidence" value="ECO:0007669"/>
    <property type="project" value="UniProtKB-SubCell"/>
</dbReference>
<dbReference type="PROSITE" id="PS51384">
    <property type="entry name" value="FAD_FR"/>
    <property type="match status" value="1"/>
</dbReference>
<keyword evidence="13 18" id="KW-0472">Membrane</keyword>
<feature type="binding site" evidence="16">
    <location>
        <position position="115"/>
    </location>
    <ligand>
        <name>FAD</name>
        <dbReference type="ChEBI" id="CHEBI:57692"/>
    </ligand>
</feature>
<keyword evidence="12" id="KW-0496">Mitochondrion</keyword>
<keyword evidence="5 16" id="KW-0285">Flavoprotein</keyword>
<evidence type="ECO:0000256" key="9">
    <source>
        <dbReference type="ARBA" id="ARBA00022989"/>
    </source>
</evidence>
<evidence type="ECO:0000256" key="7">
    <source>
        <dbReference type="ARBA" id="ARBA00022787"/>
    </source>
</evidence>
<dbReference type="CDD" id="cd06183">
    <property type="entry name" value="cyt_b5_reduct_like"/>
    <property type="match status" value="1"/>
</dbReference>
<dbReference type="InterPro" id="IPR039261">
    <property type="entry name" value="FNR_nucleotide-bd"/>
</dbReference>
<dbReference type="SUPFAM" id="SSF52343">
    <property type="entry name" value="Ferredoxin reductase-like, C-terminal NADP-linked domain"/>
    <property type="match status" value="1"/>
</dbReference>
<evidence type="ECO:0000313" key="20">
    <source>
        <dbReference type="EMBL" id="CED82181.1"/>
    </source>
</evidence>
<evidence type="ECO:0000256" key="11">
    <source>
        <dbReference type="ARBA" id="ARBA00023027"/>
    </source>
</evidence>
<evidence type="ECO:0000256" key="2">
    <source>
        <dbReference type="ARBA" id="ARBA00004294"/>
    </source>
</evidence>
<feature type="binding site" evidence="16">
    <location>
        <position position="122"/>
    </location>
    <ligand>
        <name>FAD</name>
        <dbReference type="ChEBI" id="CHEBI:57692"/>
    </ligand>
</feature>
<dbReference type="EC" id="1.6.2.2" evidence="17"/>
<keyword evidence="10 17" id="KW-0560">Oxidoreductase</keyword>
<comment type="cofactor">
    <cofactor evidence="1 16 17">
        <name>FAD</name>
        <dbReference type="ChEBI" id="CHEBI:57692"/>
    </cofactor>
</comment>
<evidence type="ECO:0000256" key="10">
    <source>
        <dbReference type="ARBA" id="ARBA00023002"/>
    </source>
</evidence>
<dbReference type="AlphaFoldDB" id="A0A0F7SL54"/>
<feature type="binding site" evidence="16">
    <location>
        <position position="96"/>
    </location>
    <ligand>
        <name>FAD</name>
        <dbReference type="ChEBI" id="CHEBI:57692"/>
    </ligand>
</feature>
<keyword evidence="9 18" id="KW-1133">Transmembrane helix</keyword>
<dbReference type="InterPro" id="IPR001834">
    <property type="entry name" value="CBR-like"/>
</dbReference>
<evidence type="ECO:0000256" key="14">
    <source>
        <dbReference type="ARBA" id="ARBA00047682"/>
    </source>
</evidence>
<evidence type="ECO:0000256" key="13">
    <source>
        <dbReference type="ARBA" id="ARBA00023136"/>
    </source>
</evidence>
<dbReference type="Pfam" id="PF00970">
    <property type="entry name" value="FAD_binding_6"/>
    <property type="match status" value="1"/>
</dbReference>
<dbReference type="SUPFAM" id="SSF63380">
    <property type="entry name" value="Riboflavin synthase domain-like"/>
    <property type="match status" value="1"/>
</dbReference>
<feature type="transmembrane region" description="Helical" evidence="18">
    <location>
        <begin position="6"/>
        <end position="31"/>
    </location>
</feature>
<keyword evidence="8 16" id="KW-0274">FAD</keyword>
<dbReference type="Gene3D" id="3.40.50.80">
    <property type="entry name" value="Nucleotide-binding domain of ferredoxin-NADP reductase (FNR) module"/>
    <property type="match status" value="1"/>
</dbReference>
<name>A0A0F7SL54_PHARH</name>
<dbReference type="SMR" id="A0A0F7SL54"/>
<evidence type="ECO:0000256" key="17">
    <source>
        <dbReference type="RuleBase" id="RU361226"/>
    </source>
</evidence>
<evidence type="ECO:0000256" key="18">
    <source>
        <dbReference type="SAM" id="Phobius"/>
    </source>
</evidence>
<dbReference type="FunFam" id="2.40.30.10:FF:000032">
    <property type="entry name" value="NADH-cytochrome b5 reductase"/>
    <property type="match status" value="1"/>
</dbReference>
<dbReference type="InterPro" id="IPR017938">
    <property type="entry name" value="Riboflavin_synthase-like_b-brl"/>
</dbReference>
<evidence type="ECO:0000256" key="8">
    <source>
        <dbReference type="ARBA" id="ARBA00022827"/>
    </source>
</evidence>
<comment type="similarity">
    <text evidence="4 17">Belongs to the flavoprotein pyridine nucleotide cytochrome reductase family.</text>
</comment>
<comment type="catalytic activity">
    <reaction evidence="15">
        <text>2 Fe(3+)-[Dph3] + NADH = 2 Fe(2+)-[Dph3] + NAD(+) + H(+)</text>
        <dbReference type="Rhea" id="RHEA:71231"/>
        <dbReference type="Rhea" id="RHEA-COMP:18002"/>
        <dbReference type="Rhea" id="RHEA-COMP:18003"/>
        <dbReference type="ChEBI" id="CHEBI:15378"/>
        <dbReference type="ChEBI" id="CHEBI:29033"/>
        <dbReference type="ChEBI" id="CHEBI:29034"/>
        <dbReference type="ChEBI" id="CHEBI:57540"/>
        <dbReference type="ChEBI" id="CHEBI:57945"/>
        <dbReference type="ChEBI" id="CHEBI:83228"/>
    </reaction>
    <physiologicalReaction direction="left-to-right" evidence="15">
        <dbReference type="Rhea" id="RHEA:71232"/>
    </physiologicalReaction>
</comment>
<dbReference type="EMBL" id="LN483124">
    <property type="protein sequence ID" value="CED82181.1"/>
    <property type="molecule type" value="Genomic_DNA"/>
</dbReference>
<dbReference type="InterPro" id="IPR008333">
    <property type="entry name" value="Cbr1-like_FAD-bd_dom"/>
</dbReference>
<dbReference type="PANTHER" id="PTHR19370">
    <property type="entry name" value="NADH-CYTOCHROME B5 REDUCTASE"/>
    <property type="match status" value="1"/>
</dbReference>
<feature type="binding site" evidence="16">
    <location>
        <position position="113"/>
    </location>
    <ligand>
        <name>FAD</name>
        <dbReference type="ChEBI" id="CHEBI:57692"/>
    </ligand>
</feature>
<dbReference type="Gene3D" id="2.40.30.10">
    <property type="entry name" value="Translation factors"/>
    <property type="match status" value="1"/>
</dbReference>
<keyword evidence="7" id="KW-1000">Mitochondrion outer membrane</keyword>
<dbReference type="InterPro" id="IPR017927">
    <property type="entry name" value="FAD-bd_FR_type"/>
</dbReference>
<accession>A0A0F7SL54</accession>
<dbReference type="PANTHER" id="PTHR19370:SF184">
    <property type="entry name" value="NADH-CYTOCHROME B5 REDUCTASE-LIKE"/>
    <property type="match status" value="1"/>
</dbReference>
<comment type="subcellular location">
    <subcellularLocation>
        <location evidence="2">Mitochondrion outer membrane</location>
    </subcellularLocation>
</comment>
<evidence type="ECO:0000256" key="5">
    <source>
        <dbReference type="ARBA" id="ARBA00022630"/>
    </source>
</evidence>
<reference evidence="20" key="1">
    <citation type="submission" date="2014-08" db="EMBL/GenBank/DDBJ databases">
        <authorList>
            <person name="Sharma Rahul"/>
            <person name="Thines Marco"/>
        </authorList>
    </citation>
    <scope>NUCLEOTIDE SEQUENCE</scope>
</reference>